<dbReference type="SUPFAM" id="SSF53850">
    <property type="entry name" value="Periplasmic binding protein-like II"/>
    <property type="match status" value="1"/>
</dbReference>
<proteinExistence type="predicted"/>
<sequence>MVHCRAGLGIAMAPRLALTNRRDDVRLLPLGGSDVAAPVRRILLAHPQDRAATPAVQAMTRTLHSAATRFTGQRLDRAQLGSVRRAK</sequence>
<keyword evidence="3" id="KW-1185">Reference proteome</keyword>
<evidence type="ECO:0000259" key="1">
    <source>
        <dbReference type="Pfam" id="PF03466"/>
    </source>
</evidence>
<protein>
    <submittedName>
        <fullName evidence="2">LysR substrate-binding domain-containing protein</fullName>
    </submittedName>
</protein>
<evidence type="ECO:0000313" key="2">
    <source>
        <dbReference type="EMBL" id="MFC6066406.1"/>
    </source>
</evidence>
<dbReference type="Pfam" id="PF03466">
    <property type="entry name" value="LysR_substrate"/>
    <property type="match status" value="1"/>
</dbReference>
<dbReference type="Gene3D" id="3.40.190.290">
    <property type="match status" value="1"/>
</dbReference>
<accession>A0ABW1MRD5</accession>
<reference evidence="3" key="1">
    <citation type="journal article" date="2019" name="Int. J. Syst. Evol. Microbiol.">
        <title>The Global Catalogue of Microorganisms (GCM) 10K type strain sequencing project: providing services to taxonomists for standard genome sequencing and annotation.</title>
        <authorList>
            <consortium name="The Broad Institute Genomics Platform"/>
            <consortium name="The Broad Institute Genome Sequencing Center for Infectious Disease"/>
            <person name="Wu L."/>
            <person name="Ma J."/>
        </authorList>
    </citation>
    <scope>NUCLEOTIDE SEQUENCE [LARGE SCALE GENOMIC DNA]</scope>
    <source>
        <strain evidence="3">CGMCC 1.15180</strain>
    </source>
</reference>
<dbReference type="InterPro" id="IPR005119">
    <property type="entry name" value="LysR_subst-bd"/>
</dbReference>
<dbReference type="Proteomes" id="UP001596139">
    <property type="component" value="Unassembled WGS sequence"/>
</dbReference>
<dbReference type="EMBL" id="JBHSPX010000008">
    <property type="protein sequence ID" value="MFC6066406.1"/>
    <property type="molecule type" value="Genomic_DNA"/>
</dbReference>
<name>A0ABW1MRD5_9ACTN</name>
<comment type="caution">
    <text evidence="2">The sequence shown here is derived from an EMBL/GenBank/DDBJ whole genome shotgun (WGS) entry which is preliminary data.</text>
</comment>
<evidence type="ECO:0000313" key="3">
    <source>
        <dbReference type="Proteomes" id="UP001596139"/>
    </source>
</evidence>
<gene>
    <name evidence="2" type="ORF">ACFP4F_28210</name>
</gene>
<organism evidence="2 3">
    <name type="scientific">Streptomyces ochraceiscleroticus</name>
    <dbReference type="NCBI Taxonomy" id="47761"/>
    <lineage>
        <taxon>Bacteria</taxon>
        <taxon>Bacillati</taxon>
        <taxon>Actinomycetota</taxon>
        <taxon>Actinomycetes</taxon>
        <taxon>Kitasatosporales</taxon>
        <taxon>Streptomycetaceae</taxon>
        <taxon>Streptomyces</taxon>
    </lineage>
</organism>
<feature type="domain" description="LysR substrate-binding" evidence="1">
    <location>
        <begin position="4"/>
        <end position="66"/>
    </location>
</feature>
<dbReference type="RefSeq" id="WP_281179381.1">
    <property type="nucleotide sequence ID" value="NZ_JBHSPX010000008.1"/>
</dbReference>